<feature type="signal peptide" evidence="1">
    <location>
        <begin position="1"/>
        <end position="27"/>
    </location>
</feature>
<organism evidence="2 3">
    <name type="scientific">Zunongwangia profunda (strain DSM 18752 / CCTCC AB 206139 / SM-A87)</name>
    <name type="common">Wangia profunda</name>
    <dbReference type="NCBI Taxonomy" id="655815"/>
    <lineage>
        <taxon>Bacteria</taxon>
        <taxon>Pseudomonadati</taxon>
        <taxon>Bacteroidota</taxon>
        <taxon>Flavobacteriia</taxon>
        <taxon>Flavobacteriales</taxon>
        <taxon>Flavobacteriaceae</taxon>
        <taxon>Zunongwangia</taxon>
    </lineage>
</organism>
<keyword evidence="1" id="KW-0732">Signal</keyword>
<dbReference type="InterPro" id="IPR045391">
    <property type="entry name" value="DUF6520"/>
</dbReference>
<dbReference type="eggNOG" id="ENOG502ZH2J">
    <property type="taxonomic scope" value="Bacteria"/>
</dbReference>
<reference evidence="2 3" key="1">
    <citation type="journal article" date="2010" name="BMC Genomics">
        <title>The complete genome of Zunongwangia profunda SM-A87 reveals its adaptation to the deep-sea environment and ecological role in sedimentary organic nitrogen degradation.</title>
        <authorList>
            <person name="Qin Q.L."/>
            <person name="Zhang X.Y."/>
            <person name="Wang X.M."/>
            <person name="Liu G.M."/>
            <person name="Chen X.L."/>
            <person name="Xie B.B."/>
            <person name="Dang H.Y."/>
            <person name="Zhou B.C."/>
            <person name="Yu J."/>
            <person name="Zhang Y.Z."/>
        </authorList>
    </citation>
    <scope>NUCLEOTIDE SEQUENCE [LARGE SCALE GENOMIC DNA]</scope>
    <source>
        <strain evidence="3">DSM 18752 / CCTCC AB 206139 / SM-A87</strain>
    </source>
</reference>
<sequence length="94" mass="10174">MIMKTKKFLMPVMAIAMAVGLAFSTKADVQSNGWVERDGASYQLQTDPCNSSNQAQCEVIFTDDPGTVHQVYMDEALSIPKPGGSGGLPYEIED</sequence>
<evidence type="ECO:0000313" key="3">
    <source>
        <dbReference type="Proteomes" id="UP000001654"/>
    </source>
</evidence>
<accession>D5BJF3</accession>
<evidence type="ECO:0008006" key="4">
    <source>
        <dbReference type="Google" id="ProtNLM"/>
    </source>
</evidence>
<keyword evidence="3" id="KW-1185">Reference proteome</keyword>
<dbReference type="HOGENOM" id="CLU_2385471_0_0_10"/>
<dbReference type="EMBL" id="CP001650">
    <property type="protein sequence ID" value="ADF51619.1"/>
    <property type="molecule type" value="Genomic_DNA"/>
</dbReference>
<proteinExistence type="predicted"/>
<name>D5BJF3_ZUNPS</name>
<feature type="chain" id="PRO_5003069054" description="Secreted protein" evidence="1">
    <location>
        <begin position="28"/>
        <end position="94"/>
    </location>
</feature>
<protein>
    <recommendedName>
        <fullName evidence="4">Secreted protein</fullName>
    </recommendedName>
</protein>
<dbReference type="KEGG" id="zpr:ZPR_1281"/>
<gene>
    <name evidence="2" type="ordered locus">ZPR_1281</name>
</gene>
<dbReference type="AlphaFoldDB" id="D5BJF3"/>
<dbReference type="Proteomes" id="UP000001654">
    <property type="component" value="Chromosome"/>
</dbReference>
<evidence type="ECO:0000313" key="2">
    <source>
        <dbReference type="EMBL" id="ADF51619.1"/>
    </source>
</evidence>
<evidence type="ECO:0000256" key="1">
    <source>
        <dbReference type="SAM" id="SignalP"/>
    </source>
</evidence>
<dbReference type="Pfam" id="PF20130">
    <property type="entry name" value="DUF6520"/>
    <property type="match status" value="1"/>
</dbReference>